<dbReference type="AlphaFoldDB" id="A0A7J9MMZ3"/>
<organism evidence="10 11">
    <name type="scientific">Gossypium schwendimanii</name>
    <name type="common">Cotton</name>
    <dbReference type="NCBI Taxonomy" id="34291"/>
    <lineage>
        <taxon>Eukaryota</taxon>
        <taxon>Viridiplantae</taxon>
        <taxon>Streptophyta</taxon>
        <taxon>Embryophyta</taxon>
        <taxon>Tracheophyta</taxon>
        <taxon>Spermatophyta</taxon>
        <taxon>Magnoliopsida</taxon>
        <taxon>eudicotyledons</taxon>
        <taxon>Gunneridae</taxon>
        <taxon>Pentapetalae</taxon>
        <taxon>rosids</taxon>
        <taxon>malvids</taxon>
        <taxon>Malvales</taxon>
        <taxon>Malvaceae</taxon>
        <taxon>Malvoideae</taxon>
        <taxon>Gossypium</taxon>
    </lineage>
</organism>
<dbReference type="InterPro" id="IPR026961">
    <property type="entry name" value="PGG_dom"/>
</dbReference>
<dbReference type="PROSITE" id="PS50088">
    <property type="entry name" value="ANK_REPEAT"/>
    <property type="match status" value="1"/>
</dbReference>
<dbReference type="Pfam" id="PF12796">
    <property type="entry name" value="Ank_2"/>
    <property type="match status" value="1"/>
</dbReference>
<dbReference type="Pfam" id="PF13962">
    <property type="entry name" value="PGG"/>
    <property type="match status" value="1"/>
</dbReference>
<evidence type="ECO:0000313" key="10">
    <source>
        <dbReference type="EMBL" id="MBA0872351.1"/>
    </source>
</evidence>
<dbReference type="InterPro" id="IPR002110">
    <property type="entry name" value="Ankyrin_rpt"/>
</dbReference>
<evidence type="ECO:0000256" key="6">
    <source>
        <dbReference type="ARBA" id="ARBA00023136"/>
    </source>
</evidence>
<reference evidence="10 11" key="1">
    <citation type="journal article" date="2019" name="Genome Biol. Evol.">
        <title>Insights into the evolution of the New World diploid cottons (Gossypium, subgenus Houzingenia) based on genome sequencing.</title>
        <authorList>
            <person name="Grover C.E."/>
            <person name="Arick M.A. 2nd"/>
            <person name="Thrash A."/>
            <person name="Conover J.L."/>
            <person name="Sanders W.S."/>
            <person name="Peterson D.G."/>
            <person name="Frelichowski J.E."/>
            <person name="Scheffler J.A."/>
            <person name="Scheffler B.E."/>
            <person name="Wendel J.F."/>
        </authorList>
    </citation>
    <scope>NUCLEOTIDE SEQUENCE [LARGE SCALE GENOMIC DNA]</scope>
    <source>
        <strain evidence="10">1</strain>
        <tissue evidence="10">Leaf</tissue>
    </source>
</reference>
<accession>A0A7J9MMZ3</accession>
<keyword evidence="6 8" id="KW-0472">Membrane</keyword>
<dbReference type="GO" id="GO:0005886">
    <property type="term" value="C:plasma membrane"/>
    <property type="evidence" value="ECO:0007669"/>
    <property type="project" value="TreeGrafter"/>
</dbReference>
<feature type="transmembrane region" description="Helical" evidence="8">
    <location>
        <begin position="256"/>
        <end position="273"/>
    </location>
</feature>
<evidence type="ECO:0000256" key="2">
    <source>
        <dbReference type="ARBA" id="ARBA00022692"/>
    </source>
</evidence>
<evidence type="ECO:0000256" key="3">
    <source>
        <dbReference type="ARBA" id="ARBA00022737"/>
    </source>
</evidence>
<proteinExistence type="predicted"/>
<dbReference type="SMART" id="SM00248">
    <property type="entry name" value="ANK"/>
    <property type="match status" value="2"/>
</dbReference>
<keyword evidence="5 7" id="KW-0040">ANK repeat</keyword>
<feature type="transmembrane region" description="Helical" evidence="8">
    <location>
        <begin position="230"/>
        <end position="250"/>
    </location>
</feature>
<dbReference type="Gene3D" id="1.25.40.20">
    <property type="entry name" value="Ankyrin repeat-containing domain"/>
    <property type="match status" value="1"/>
</dbReference>
<evidence type="ECO:0000313" key="11">
    <source>
        <dbReference type="Proteomes" id="UP000593576"/>
    </source>
</evidence>
<feature type="transmembrane region" description="Helical" evidence="8">
    <location>
        <begin position="188"/>
        <end position="209"/>
    </location>
</feature>
<keyword evidence="11" id="KW-1185">Reference proteome</keyword>
<dbReference type="InterPro" id="IPR036770">
    <property type="entry name" value="Ankyrin_rpt-contain_sf"/>
</dbReference>
<dbReference type="OrthoDB" id="944730at2759"/>
<dbReference type="Proteomes" id="UP000593576">
    <property type="component" value="Unassembled WGS sequence"/>
</dbReference>
<dbReference type="PANTHER" id="PTHR24186">
    <property type="entry name" value="PROTEIN PHOSPHATASE 1 REGULATORY SUBUNIT"/>
    <property type="match status" value="1"/>
</dbReference>
<evidence type="ECO:0000256" key="7">
    <source>
        <dbReference type="PROSITE-ProRule" id="PRU00023"/>
    </source>
</evidence>
<evidence type="ECO:0000256" key="4">
    <source>
        <dbReference type="ARBA" id="ARBA00022989"/>
    </source>
</evidence>
<name>A0A7J9MMZ3_GOSSC</name>
<sequence length="274" mass="30819">DGHTPLHYAAHKGCSSVVEELLKWDASAAYVCDRKWEMTPLLMAGRQGHLQILRKIHSFCPDCCEKVDKRGWNLLHYLAFRVYHPSIAVFSFTLSQMECASIRNLMDWKDALGITPHQVYDAYQPRIARARKSLENSGQKEKKKQIEELLEDIALEEVAECPTEKGSELGTPLLIDKAAFKAFVVTNAMAFIVSVSALSIHFEVGNLLLPKLIFRRTDMIVSRTRSASNLLGLAVIAMVIAFSTGGYVILKPSHELAITSCFISPAFFFLLFYY</sequence>
<evidence type="ECO:0000256" key="8">
    <source>
        <dbReference type="SAM" id="Phobius"/>
    </source>
</evidence>
<comment type="subcellular location">
    <subcellularLocation>
        <location evidence="1">Membrane</location>
        <topology evidence="1">Multi-pass membrane protein</topology>
    </subcellularLocation>
</comment>
<protein>
    <recommendedName>
        <fullName evidence="9">PGG domain-containing protein</fullName>
    </recommendedName>
</protein>
<dbReference type="PROSITE" id="PS50297">
    <property type="entry name" value="ANK_REP_REGION"/>
    <property type="match status" value="1"/>
</dbReference>
<comment type="caution">
    <text evidence="10">The sequence shown here is derived from an EMBL/GenBank/DDBJ whole genome shotgun (WGS) entry which is preliminary data.</text>
</comment>
<feature type="domain" description="PGG" evidence="9">
    <location>
        <begin position="166"/>
        <end position="248"/>
    </location>
</feature>
<evidence type="ECO:0000256" key="5">
    <source>
        <dbReference type="ARBA" id="ARBA00023043"/>
    </source>
</evidence>
<gene>
    <name evidence="10" type="ORF">Goshw_012044</name>
</gene>
<dbReference type="PANTHER" id="PTHR24186:SF50">
    <property type="entry name" value="ANKYRIN REPEAT-CONTAINING PROTEIN ITN1-LIKE ISOFORM X1"/>
    <property type="match status" value="1"/>
</dbReference>
<feature type="repeat" description="ANK" evidence="7">
    <location>
        <begin position="1"/>
        <end position="33"/>
    </location>
</feature>
<evidence type="ECO:0000259" key="9">
    <source>
        <dbReference type="Pfam" id="PF13962"/>
    </source>
</evidence>
<dbReference type="EMBL" id="JABFAF010000012">
    <property type="protein sequence ID" value="MBA0872351.1"/>
    <property type="molecule type" value="Genomic_DNA"/>
</dbReference>
<keyword evidence="4 8" id="KW-1133">Transmembrane helix</keyword>
<evidence type="ECO:0000256" key="1">
    <source>
        <dbReference type="ARBA" id="ARBA00004141"/>
    </source>
</evidence>
<keyword evidence="2 8" id="KW-0812">Transmembrane</keyword>
<keyword evidence="3" id="KW-0677">Repeat</keyword>
<dbReference type="SUPFAM" id="SSF48403">
    <property type="entry name" value="Ankyrin repeat"/>
    <property type="match status" value="1"/>
</dbReference>
<feature type="non-terminal residue" evidence="10">
    <location>
        <position position="1"/>
    </location>
</feature>